<proteinExistence type="predicted"/>
<keyword evidence="2" id="KW-1185">Reference proteome</keyword>
<gene>
    <name evidence="1" type="ORF">C4F40_16865</name>
</gene>
<organism evidence="1 2">
    <name type="scientific">Sphingobacterium pedocola</name>
    <dbReference type="NCBI Taxonomy" id="2082722"/>
    <lineage>
        <taxon>Bacteria</taxon>
        <taxon>Pseudomonadati</taxon>
        <taxon>Bacteroidota</taxon>
        <taxon>Sphingobacteriia</taxon>
        <taxon>Sphingobacteriales</taxon>
        <taxon>Sphingobacteriaceae</taxon>
        <taxon>Sphingobacterium</taxon>
    </lineage>
</organism>
<comment type="caution">
    <text evidence="1">The sequence shown here is derived from an EMBL/GenBank/DDBJ whole genome shotgun (WGS) entry which is preliminary data.</text>
</comment>
<evidence type="ECO:0000313" key="2">
    <source>
        <dbReference type="Proteomes" id="UP000618319"/>
    </source>
</evidence>
<evidence type="ECO:0000313" key="1">
    <source>
        <dbReference type="EMBL" id="MBE8722399.1"/>
    </source>
</evidence>
<dbReference type="Proteomes" id="UP000618319">
    <property type="component" value="Unassembled WGS sequence"/>
</dbReference>
<dbReference type="RefSeq" id="WP_196938809.1">
    <property type="nucleotide sequence ID" value="NZ_MU158689.1"/>
</dbReference>
<evidence type="ECO:0008006" key="3">
    <source>
        <dbReference type="Google" id="ProtNLM"/>
    </source>
</evidence>
<accession>A0ABR9TAP8</accession>
<name>A0ABR9TAP8_9SPHI</name>
<dbReference type="PROSITE" id="PS51257">
    <property type="entry name" value="PROKAR_LIPOPROTEIN"/>
    <property type="match status" value="1"/>
</dbReference>
<reference evidence="1 2" key="1">
    <citation type="submission" date="2018-02" db="EMBL/GenBank/DDBJ databases">
        <title>Sphingobacterium KA21.</title>
        <authorList>
            <person name="Vasarhelyi B.M."/>
            <person name="Deshmukh S."/>
            <person name="Balint B."/>
            <person name="Kukolya J."/>
        </authorList>
    </citation>
    <scope>NUCLEOTIDE SEQUENCE [LARGE SCALE GENOMIC DNA]</scope>
    <source>
        <strain evidence="1 2">Ka21</strain>
    </source>
</reference>
<sequence>MKRKFLKPSLGLLLLGLLFVYACRKPEIGYLSDHIFYLVNPLRVEQGQTTYTSPIVGNGSTNPLSVKLLKVKDEAGNDITESFTEPRMIYTFLDQITSEDNTLDKLGQKIRDSLVTPFRVNTIGGRLEFSAATAYLPTGKFNIDVEATNSKGTTQVTDACEIELIPLETTHNIAYKRLNNADGSIYLTEDSQVYVEVEHESGTEGSWCIYKFVDKNGEVLDPAAGDIVRRSNTHPYFTDWNPYYPLTLTNEAIVHQMPDYGISFPYFSVLNVGGSRWEDSNMRNDFKVPAGRLNETISDLFGLISFRFYTSGTFTITTHMKTFTKKK</sequence>
<dbReference type="EMBL" id="PSKQ01000024">
    <property type="protein sequence ID" value="MBE8722399.1"/>
    <property type="molecule type" value="Genomic_DNA"/>
</dbReference>
<protein>
    <recommendedName>
        <fullName evidence="3">DUF5007 domain-containing protein</fullName>
    </recommendedName>
</protein>